<reference evidence="1 2" key="1">
    <citation type="submission" date="2018-01" db="EMBL/GenBank/DDBJ databases">
        <title>Complete genome sequence of Bacteriovorax stolpii DSM12778.</title>
        <authorList>
            <person name="Tang B."/>
            <person name="Chang J."/>
        </authorList>
    </citation>
    <scope>NUCLEOTIDE SEQUENCE [LARGE SCALE GENOMIC DNA]</scope>
    <source>
        <strain evidence="1 2">DSM 12778</strain>
    </source>
</reference>
<dbReference type="AlphaFoldDB" id="A0A2K9NSP7"/>
<evidence type="ECO:0000313" key="2">
    <source>
        <dbReference type="Proteomes" id="UP000235584"/>
    </source>
</evidence>
<gene>
    <name evidence="1" type="ORF">C0V70_10600</name>
</gene>
<evidence type="ECO:0000313" key="1">
    <source>
        <dbReference type="EMBL" id="AUN98546.1"/>
    </source>
</evidence>
<proteinExistence type="predicted"/>
<dbReference type="KEGG" id="bsto:C0V70_10600"/>
<dbReference type="Proteomes" id="UP000235584">
    <property type="component" value="Chromosome"/>
</dbReference>
<accession>A0A2K9NSP7</accession>
<sequence>MVEAQVSREFHQKGFAVLVSSLVLRAQNLGQIDIAYLERTAKKTWVLKIIETKSSIYPARSQLFRLLKTQDYLSRVLDVESKLEVKFCQKADPPLTF</sequence>
<dbReference type="EMBL" id="CP025704">
    <property type="protein sequence ID" value="AUN98546.1"/>
    <property type="molecule type" value="Genomic_DNA"/>
</dbReference>
<organism evidence="1 2">
    <name type="scientific">Bacteriovorax stolpii</name>
    <name type="common">Bdellovibrio stolpii</name>
    <dbReference type="NCBI Taxonomy" id="960"/>
    <lineage>
        <taxon>Bacteria</taxon>
        <taxon>Pseudomonadati</taxon>
        <taxon>Bdellovibrionota</taxon>
        <taxon>Bacteriovoracia</taxon>
        <taxon>Bacteriovoracales</taxon>
        <taxon>Bacteriovoracaceae</taxon>
        <taxon>Bacteriovorax</taxon>
    </lineage>
</organism>
<protein>
    <submittedName>
        <fullName evidence="1">Uncharacterized protein</fullName>
    </submittedName>
</protein>
<name>A0A2K9NSP7_BACTC</name>
<keyword evidence="2" id="KW-1185">Reference proteome</keyword>